<sequence length="484" mass="53275">MRKPIIVAAAAAAVAVSCAVAALWIRRSARRWSRVECIVRDLNKRCATPVERLWDVADSMMAEMRAGLAAEGSLRMLPCLLNSLPTGEEEGSYYGMKLGRAKLRLLHVQLGGKDARVVKKGLAEVPVPINLMVDTSQELYEYMAAELGQFFLEEEKHSDRKDGTPAEVAVSMSFPVVQNSASAKTIVEWSQGFSIKEKDGEDAVGELNEAIEKLGHNMRTSLVVNETIGTLAGGRYYCGDTVAAVVLGMRTNAAYLESEHAVPKWQSAHHRQGEMVINIEWGNFQSIHLPITDFDVCVDNESPNPREMIYAKLISGMYLGEIVRQVLLKITEETSLFGDDVPSKLKIPFILRTSDMAYMHQDRSADLVAVGEKLSTLGILNTTLRMREIVFEVCDIIAKRGARLAAAGIVGILKHLGRDGTDKKAVVMVEGGVYEHYRLFRNYLHDGVKVMLRGRFSDNVVIEHGCGLGAALLAAANSNHGKKF</sequence>
<evidence type="ECO:0000313" key="2">
    <source>
        <dbReference type="Proteomes" id="UP000827976"/>
    </source>
</evidence>
<comment type="caution">
    <text evidence="1">The sequence shown here is derived from an EMBL/GenBank/DDBJ whole genome shotgun (WGS) entry which is preliminary data.</text>
</comment>
<proteinExistence type="predicted"/>
<organism evidence="1 2">
    <name type="scientific">Dioscorea alata</name>
    <name type="common">Purple yam</name>
    <dbReference type="NCBI Taxonomy" id="55571"/>
    <lineage>
        <taxon>Eukaryota</taxon>
        <taxon>Viridiplantae</taxon>
        <taxon>Streptophyta</taxon>
        <taxon>Embryophyta</taxon>
        <taxon>Tracheophyta</taxon>
        <taxon>Spermatophyta</taxon>
        <taxon>Magnoliopsida</taxon>
        <taxon>Liliopsida</taxon>
        <taxon>Dioscoreales</taxon>
        <taxon>Dioscoreaceae</taxon>
        <taxon>Dioscorea</taxon>
    </lineage>
</organism>
<name>A0ACB7UKG7_DIOAL</name>
<accession>A0ACB7UKG7</accession>
<gene>
    <name evidence="1" type="ORF">IHE45_15G034100</name>
</gene>
<dbReference type="Proteomes" id="UP000827976">
    <property type="component" value="Chromosome 15"/>
</dbReference>
<keyword evidence="2" id="KW-1185">Reference proteome</keyword>
<protein>
    <submittedName>
        <fullName evidence="1">Hexokinase protein</fullName>
        <ecNumber evidence="1">2.7.1.1</ecNumber>
    </submittedName>
</protein>
<dbReference type="EMBL" id="CM037025">
    <property type="protein sequence ID" value="KAH7661007.1"/>
    <property type="molecule type" value="Genomic_DNA"/>
</dbReference>
<evidence type="ECO:0000313" key="1">
    <source>
        <dbReference type="EMBL" id="KAH7661007.1"/>
    </source>
</evidence>
<keyword evidence="1" id="KW-0808">Transferase</keyword>
<reference evidence="2" key="1">
    <citation type="journal article" date="2022" name="Nat. Commun.">
        <title>Chromosome evolution and the genetic basis of agronomically important traits in greater yam.</title>
        <authorList>
            <person name="Bredeson J.V."/>
            <person name="Lyons J.B."/>
            <person name="Oniyinde I.O."/>
            <person name="Okereke N.R."/>
            <person name="Kolade O."/>
            <person name="Nnabue I."/>
            <person name="Nwadili C.O."/>
            <person name="Hribova E."/>
            <person name="Parker M."/>
            <person name="Nwogha J."/>
            <person name="Shu S."/>
            <person name="Carlson J."/>
            <person name="Kariba R."/>
            <person name="Muthemba S."/>
            <person name="Knop K."/>
            <person name="Barton G.J."/>
            <person name="Sherwood A.V."/>
            <person name="Lopez-Montes A."/>
            <person name="Asiedu R."/>
            <person name="Jamnadass R."/>
            <person name="Muchugi A."/>
            <person name="Goodstein D."/>
            <person name="Egesi C.N."/>
            <person name="Featherston J."/>
            <person name="Asfaw A."/>
            <person name="Simpson G.G."/>
            <person name="Dolezel J."/>
            <person name="Hendre P.S."/>
            <person name="Van Deynze A."/>
            <person name="Kumar P.L."/>
            <person name="Obidiegwu J.E."/>
            <person name="Bhattacharjee R."/>
            <person name="Rokhsar D.S."/>
        </authorList>
    </citation>
    <scope>NUCLEOTIDE SEQUENCE [LARGE SCALE GENOMIC DNA]</scope>
    <source>
        <strain evidence="2">cv. TDa95/00328</strain>
    </source>
</reference>
<dbReference type="EC" id="2.7.1.1" evidence="1"/>